<reference evidence="2" key="1">
    <citation type="submission" date="2021-02" db="EMBL/GenBank/DDBJ databases">
        <authorList>
            <person name="Nowell W R."/>
        </authorList>
    </citation>
    <scope>NUCLEOTIDE SEQUENCE</scope>
</reference>
<name>A0A820HAE4_9BILA</name>
<protein>
    <submittedName>
        <fullName evidence="2">Uncharacterized protein</fullName>
    </submittedName>
</protein>
<accession>A0A820HAE4</accession>
<feature type="coiled-coil region" evidence="1">
    <location>
        <begin position="10"/>
        <end position="86"/>
    </location>
</feature>
<evidence type="ECO:0000256" key="1">
    <source>
        <dbReference type="SAM" id="Coils"/>
    </source>
</evidence>
<organism evidence="2 3">
    <name type="scientific">Adineta steineri</name>
    <dbReference type="NCBI Taxonomy" id="433720"/>
    <lineage>
        <taxon>Eukaryota</taxon>
        <taxon>Metazoa</taxon>
        <taxon>Spiralia</taxon>
        <taxon>Gnathifera</taxon>
        <taxon>Rotifera</taxon>
        <taxon>Eurotatoria</taxon>
        <taxon>Bdelloidea</taxon>
        <taxon>Adinetida</taxon>
        <taxon>Adinetidae</taxon>
        <taxon>Adineta</taxon>
    </lineage>
</organism>
<dbReference type="EMBL" id="CAJOBB010013391">
    <property type="protein sequence ID" value="CAF4289855.1"/>
    <property type="molecule type" value="Genomic_DNA"/>
</dbReference>
<evidence type="ECO:0000313" key="3">
    <source>
        <dbReference type="Proteomes" id="UP000663868"/>
    </source>
</evidence>
<feature type="non-terminal residue" evidence="2">
    <location>
        <position position="1"/>
    </location>
</feature>
<evidence type="ECO:0000313" key="2">
    <source>
        <dbReference type="EMBL" id="CAF4289855.1"/>
    </source>
</evidence>
<keyword evidence="1" id="KW-0175">Coiled coil</keyword>
<dbReference type="Proteomes" id="UP000663868">
    <property type="component" value="Unassembled WGS sequence"/>
</dbReference>
<comment type="caution">
    <text evidence="2">The sequence shown here is derived from an EMBL/GenBank/DDBJ whole genome shotgun (WGS) entry which is preliminary data.</text>
</comment>
<gene>
    <name evidence="2" type="ORF">KXQ929_LOCUS44925</name>
</gene>
<dbReference type="AlphaFoldDB" id="A0A820HAE4"/>
<proteinExistence type="predicted"/>
<feature type="non-terminal residue" evidence="2">
    <location>
        <position position="216"/>
    </location>
</feature>
<feature type="coiled-coil region" evidence="1">
    <location>
        <begin position="180"/>
        <end position="207"/>
    </location>
</feature>
<sequence>TPDLLQLPTLEKFNEQIQNLNLVIDTYKNESKLLKNELQKLYTTIEHNKITSQQYEKRFKDQQISFEQLKNLLQKYEQIIQKHNLHIPIFDERKEHLMNPTDEYIIDLDIDIIQGNNKKKTPLYPKRNSPTNSVIMPDDYQQQITKKDREIQKLSTDFRVLEQSYADLKHHYETEGGRNNQNIVDDLKHTQDELNEIRRQYKILRTQNTGSFQDND</sequence>